<dbReference type="InterPro" id="IPR001597">
    <property type="entry name" value="ArAA_b-elim_lyase/Thr_aldolase"/>
</dbReference>
<dbReference type="InterPro" id="IPR015421">
    <property type="entry name" value="PyrdxlP-dep_Trfase_major"/>
</dbReference>
<keyword evidence="3" id="KW-0663">Pyridoxal phosphate</keyword>
<dbReference type="AlphaFoldDB" id="A0A8J2TXB7"/>
<evidence type="ECO:0000256" key="3">
    <source>
        <dbReference type="ARBA" id="ARBA00022898"/>
    </source>
</evidence>
<sequence length="338" mass="35014">MTRGFWSDNASGVHPRVLAALAEANEGHAPAYGADRWTAALRERITDHFGPDATVHPVFNGTGANVLAAQVMLRPWEALLAPAASHMLTDESTAPQRIGGTRILPVPHTAGKADAAAVAAVLEAPRRSVHQPEPAALSLTQATEYGTVYSAAELDEFATLAGRHGARLHLDGARLANAAVRLGTGLGGAAGGAALVSFGGTKNGALGAEAVIATDPVFAEPLERLRKASAQLASKQRFLSAQLLALLEDDLWRRNAAHANAAATRLAEGLAGLGLHPRYPVEANAVFIPVPEGRAAEIAAVLPVVPWDASTLRAVASFDTAEDDIDALLTGLAPLVEP</sequence>
<reference evidence="5" key="1">
    <citation type="journal article" date="2014" name="Int. J. Syst. Evol. Microbiol.">
        <title>Complete genome sequence of Corynebacterium casei LMG S-19264T (=DSM 44701T), isolated from a smear-ripened cheese.</title>
        <authorList>
            <consortium name="US DOE Joint Genome Institute (JGI-PGF)"/>
            <person name="Walter F."/>
            <person name="Albersmeier A."/>
            <person name="Kalinowski J."/>
            <person name="Ruckert C."/>
        </authorList>
    </citation>
    <scope>NUCLEOTIDE SEQUENCE</scope>
    <source>
        <strain evidence="5">CGMCC 1.12785</strain>
    </source>
</reference>
<evidence type="ECO:0000256" key="2">
    <source>
        <dbReference type="ARBA" id="ARBA00006966"/>
    </source>
</evidence>
<dbReference type="InterPro" id="IPR015422">
    <property type="entry name" value="PyrdxlP-dep_Trfase_small"/>
</dbReference>
<dbReference type="GO" id="GO:0016829">
    <property type="term" value="F:lyase activity"/>
    <property type="evidence" value="ECO:0007669"/>
    <property type="project" value="InterPro"/>
</dbReference>
<protein>
    <submittedName>
        <fullName evidence="5">Threonine aldolase</fullName>
    </submittedName>
</protein>
<evidence type="ECO:0000256" key="1">
    <source>
        <dbReference type="ARBA" id="ARBA00001933"/>
    </source>
</evidence>
<dbReference type="InterPro" id="IPR015424">
    <property type="entry name" value="PyrdxlP-dep_Trfase"/>
</dbReference>
<dbReference type="Pfam" id="PF01212">
    <property type="entry name" value="Beta_elim_lyase"/>
    <property type="match status" value="1"/>
</dbReference>
<reference evidence="5" key="2">
    <citation type="submission" date="2020-09" db="EMBL/GenBank/DDBJ databases">
        <authorList>
            <person name="Sun Q."/>
            <person name="Zhou Y."/>
        </authorList>
    </citation>
    <scope>NUCLEOTIDE SEQUENCE</scope>
    <source>
        <strain evidence="5">CGMCC 1.12785</strain>
    </source>
</reference>
<organism evidence="5 6">
    <name type="scientific">Sediminivirga luteola</name>
    <dbReference type="NCBI Taxonomy" id="1774748"/>
    <lineage>
        <taxon>Bacteria</taxon>
        <taxon>Bacillati</taxon>
        <taxon>Actinomycetota</taxon>
        <taxon>Actinomycetes</taxon>
        <taxon>Micrococcales</taxon>
        <taxon>Brevibacteriaceae</taxon>
        <taxon>Sediminivirga</taxon>
    </lineage>
</organism>
<dbReference type="Gene3D" id="3.90.1150.10">
    <property type="entry name" value="Aspartate Aminotransferase, domain 1"/>
    <property type="match status" value="1"/>
</dbReference>
<dbReference type="PANTHER" id="PTHR48097">
    <property type="entry name" value="L-THREONINE ALDOLASE-RELATED"/>
    <property type="match status" value="1"/>
</dbReference>
<proteinExistence type="inferred from homology"/>
<keyword evidence="6" id="KW-1185">Reference proteome</keyword>
<accession>A0A8J2TXB7</accession>
<dbReference type="Gene3D" id="3.40.640.10">
    <property type="entry name" value="Type I PLP-dependent aspartate aminotransferase-like (Major domain)"/>
    <property type="match status" value="1"/>
</dbReference>
<comment type="cofactor">
    <cofactor evidence="1">
        <name>pyridoxal 5'-phosphate</name>
        <dbReference type="ChEBI" id="CHEBI:597326"/>
    </cofactor>
</comment>
<dbReference type="EMBL" id="BMFY01000004">
    <property type="protein sequence ID" value="GGA11250.1"/>
    <property type="molecule type" value="Genomic_DNA"/>
</dbReference>
<dbReference type="SUPFAM" id="SSF53383">
    <property type="entry name" value="PLP-dependent transferases"/>
    <property type="match status" value="1"/>
</dbReference>
<comment type="similarity">
    <text evidence="2">Belongs to the threonine aldolase family.</text>
</comment>
<evidence type="ECO:0000259" key="4">
    <source>
        <dbReference type="Pfam" id="PF01212"/>
    </source>
</evidence>
<name>A0A8J2TXB7_9MICO</name>
<dbReference type="Proteomes" id="UP000616114">
    <property type="component" value="Unassembled WGS sequence"/>
</dbReference>
<dbReference type="RefSeq" id="WP_188550074.1">
    <property type="nucleotide sequence ID" value="NZ_BMFY01000004.1"/>
</dbReference>
<evidence type="ECO:0000313" key="6">
    <source>
        <dbReference type="Proteomes" id="UP000616114"/>
    </source>
</evidence>
<evidence type="ECO:0000313" key="5">
    <source>
        <dbReference type="EMBL" id="GGA11250.1"/>
    </source>
</evidence>
<dbReference type="GO" id="GO:0006520">
    <property type="term" value="P:amino acid metabolic process"/>
    <property type="evidence" value="ECO:0007669"/>
    <property type="project" value="InterPro"/>
</dbReference>
<dbReference type="PANTHER" id="PTHR48097:SF5">
    <property type="entry name" value="LOW SPECIFICITY L-THREONINE ALDOLASE"/>
    <property type="match status" value="1"/>
</dbReference>
<comment type="caution">
    <text evidence="5">The sequence shown here is derived from an EMBL/GenBank/DDBJ whole genome shotgun (WGS) entry which is preliminary data.</text>
</comment>
<gene>
    <name evidence="5" type="ORF">GCM10011333_12620</name>
</gene>
<feature type="domain" description="Aromatic amino acid beta-eliminating lyase/threonine aldolase" evidence="4">
    <location>
        <begin position="5"/>
        <end position="289"/>
    </location>
</feature>